<keyword evidence="3" id="KW-1185">Reference proteome</keyword>
<feature type="region of interest" description="Disordered" evidence="1">
    <location>
        <begin position="153"/>
        <end position="177"/>
    </location>
</feature>
<accession>F4PTF8</accession>
<dbReference type="RefSeq" id="XP_004359530.1">
    <property type="nucleotide sequence ID" value="XM_004359473.1"/>
</dbReference>
<proteinExistence type="predicted"/>
<name>F4PTF8_CACFS</name>
<reference evidence="3" key="1">
    <citation type="journal article" date="2011" name="Genome Res.">
        <title>Phylogeny-wide analysis of social amoeba genomes highlights ancient origins for complex intercellular communication.</title>
        <authorList>
            <person name="Heidel A.J."/>
            <person name="Lawal H.M."/>
            <person name="Felder M."/>
            <person name="Schilde C."/>
            <person name="Helps N.R."/>
            <person name="Tunggal B."/>
            <person name="Rivero F."/>
            <person name="John U."/>
            <person name="Schleicher M."/>
            <person name="Eichinger L."/>
            <person name="Platzer M."/>
            <person name="Noegel A.A."/>
            <person name="Schaap P."/>
            <person name="Gloeckner G."/>
        </authorList>
    </citation>
    <scope>NUCLEOTIDE SEQUENCE [LARGE SCALE GENOMIC DNA]</scope>
    <source>
        <strain evidence="3">SH3</strain>
    </source>
</reference>
<evidence type="ECO:0008006" key="4">
    <source>
        <dbReference type="Google" id="ProtNLM"/>
    </source>
</evidence>
<dbReference type="Gene3D" id="3.80.10.10">
    <property type="entry name" value="Ribonuclease Inhibitor"/>
    <property type="match status" value="1"/>
</dbReference>
<evidence type="ECO:0000256" key="1">
    <source>
        <dbReference type="SAM" id="MobiDB-lite"/>
    </source>
</evidence>
<dbReference type="AlphaFoldDB" id="F4PTF8"/>
<dbReference type="Proteomes" id="UP000007797">
    <property type="component" value="Unassembled WGS sequence"/>
</dbReference>
<sequence>MNEILVLAPHIKTTMLLELGEQDLLWDGSWSVKMHGFTPNHSTVAIHNRQLADNAELFDHLKPSYVCLFQGGGYYRDLVHCQYKDMFDRLEPHIKHISLDDDYVELSELYDLITLEDSKLESLEVSIILLPREENGGIASSCQTIETYDSYAVGDQDDEKKEKEEEEGEEEEEESSNWEWICDALEENTTLKRLLLKDYYKHLYFNDYSKKNKDIVTIPSFEWPFRAIWENNTTIEYLGLSYLSHIICSRFFDEMQHNQTITTLVLTEETIHRSYVPSFCKMIANTKTIKTLSIRDNHLEWCDEFEHAFQQNKSIKVLDVSGNRFGYNDATQLYNSLLQSDTVQYLVLDHSKPPIDQSDYVRQSKSLKDYFYSDYKGDIRADSFLSPSIYYFS</sequence>
<gene>
    <name evidence="2" type="ORF">DFA_01566</name>
</gene>
<organism evidence="2 3">
    <name type="scientific">Cavenderia fasciculata</name>
    <name type="common">Slime mold</name>
    <name type="synonym">Dictyostelium fasciculatum</name>
    <dbReference type="NCBI Taxonomy" id="261658"/>
    <lineage>
        <taxon>Eukaryota</taxon>
        <taxon>Amoebozoa</taxon>
        <taxon>Evosea</taxon>
        <taxon>Eumycetozoa</taxon>
        <taxon>Dictyostelia</taxon>
        <taxon>Acytosteliales</taxon>
        <taxon>Cavenderiaceae</taxon>
        <taxon>Cavenderia</taxon>
    </lineage>
</organism>
<dbReference type="PANTHER" id="PTHR32423">
    <property type="entry name" value="SAP DOMAIN-CONTAINING PROTEIN-RELATED"/>
    <property type="match status" value="1"/>
</dbReference>
<dbReference type="EMBL" id="GL883010">
    <property type="protein sequence ID" value="EGG21680.1"/>
    <property type="molecule type" value="Genomic_DNA"/>
</dbReference>
<evidence type="ECO:0000313" key="2">
    <source>
        <dbReference type="EMBL" id="EGG21680.1"/>
    </source>
</evidence>
<evidence type="ECO:0000313" key="3">
    <source>
        <dbReference type="Proteomes" id="UP000007797"/>
    </source>
</evidence>
<dbReference type="KEGG" id="dfa:DFA_01566"/>
<dbReference type="OrthoDB" id="120976at2759"/>
<feature type="compositionally biased region" description="Acidic residues" evidence="1">
    <location>
        <begin position="164"/>
        <end position="176"/>
    </location>
</feature>
<protein>
    <recommendedName>
        <fullName evidence="4">Leucine-rich repeat-containing protein</fullName>
    </recommendedName>
</protein>
<dbReference type="GeneID" id="14872626"/>
<dbReference type="InterPro" id="IPR032675">
    <property type="entry name" value="LRR_dom_sf"/>
</dbReference>
<dbReference type="SUPFAM" id="SSF52047">
    <property type="entry name" value="RNI-like"/>
    <property type="match status" value="1"/>
</dbReference>